<proteinExistence type="predicted"/>
<feature type="region of interest" description="Disordered" evidence="1">
    <location>
        <begin position="1"/>
        <end position="48"/>
    </location>
</feature>
<dbReference type="Proteomes" id="UP000218334">
    <property type="component" value="Unassembled WGS sequence"/>
</dbReference>
<accession>A0A2H3AS01</accession>
<keyword evidence="3" id="KW-1185">Reference proteome</keyword>
<reference evidence="3" key="1">
    <citation type="journal article" date="2017" name="Nat. Ecol. Evol.">
        <title>Genome expansion and lineage-specific genetic innovations in the forest pathogenic fungi Armillaria.</title>
        <authorList>
            <person name="Sipos G."/>
            <person name="Prasanna A.N."/>
            <person name="Walter M.C."/>
            <person name="O'Connor E."/>
            <person name="Balint B."/>
            <person name="Krizsan K."/>
            <person name="Kiss B."/>
            <person name="Hess J."/>
            <person name="Varga T."/>
            <person name="Slot J."/>
            <person name="Riley R."/>
            <person name="Boka B."/>
            <person name="Rigling D."/>
            <person name="Barry K."/>
            <person name="Lee J."/>
            <person name="Mihaltcheva S."/>
            <person name="LaButti K."/>
            <person name="Lipzen A."/>
            <person name="Waldron R."/>
            <person name="Moloney N.M."/>
            <person name="Sperisen C."/>
            <person name="Kredics L."/>
            <person name="Vagvoelgyi C."/>
            <person name="Patrignani A."/>
            <person name="Fitzpatrick D."/>
            <person name="Nagy I."/>
            <person name="Doyle S."/>
            <person name="Anderson J.B."/>
            <person name="Grigoriev I.V."/>
            <person name="Gueldener U."/>
            <person name="Muensterkoetter M."/>
            <person name="Nagy L.G."/>
        </authorList>
    </citation>
    <scope>NUCLEOTIDE SEQUENCE [LARGE SCALE GENOMIC DNA]</scope>
    <source>
        <strain evidence="3">28-4</strain>
    </source>
</reference>
<gene>
    <name evidence="2" type="ORF">ARMSODRAFT_663023</name>
</gene>
<dbReference type="STRING" id="1076256.A0A2H3AS01"/>
<protein>
    <submittedName>
        <fullName evidence="2">Uncharacterized protein</fullName>
    </submittedName>
</protein>
<name>A0A2H3AS01_9AGAR</name>
<evidence type="ECO:0000313" key="2">
    <source>
        <dbReference type="EMBL" id="PBK61551.1"/>
    </source>
</evidence>
<dbReference type="AlphaFoldDB" id="A0A2H3AS01"/>
<dbReference type="EMBL" id="KZ293475">
    <property type="protein sequence ID" value="PBK61551.1"/>
    <property type="molecule type" value="Genomic_DNA"/>
</dbReference>
<sequence>MTHSKSLPPPRSSNTISSSSHFTPPPPYSEDIERGVTETSPLYPASPVSYTFPREITDIYRYQSRSPSSS</sequence>
<evidence type="ECO:0000313" key="3">
    <source>
        <dbReference type="Proteomes" id="UP000218334"/>
    </source>
</evidence>
<organism evidence="2 3">
    <name type="scientific">Armillaria solidipes</name>
    <dbReference type="NCBI Taxonomy" id="1076256"/>
    <lineage>
        <taxon>Eukaryota</taxon>
        <taxon>Fungi</taxon>
        <taxon>Dikarya</taxon>
        <taxon>Basidiomycota</taxon>
        <taxon>Agaricomycotina</taxon>
        <taxon>Agaricomycetes</taxon>
        <taxon>Agaricomycetidae</taxon>
        <taxon>Agaricales</taxon>
        <taxon>Marasmiineae</taxon>
        <taxon>Physalacriaceae</taxon>
        <taxon>Armillaria</taxon>
    </lineage>
</organism>
<evidence type="ECO:0000256" key="1">
    <source>
        <dbReference type="SAM" id="MobiDB-lite"/>
    </source>
</evidence>